<gene>
    <name evidence="2" type="ORF">AB5J55_42695</name>
</gene>
<feature type="region of interest" description="Disordered" evidence="1">
    <location>
        <begin position="25"/>
        <end position="56"/>
    </location>
</feature>
<accession>A0AB39NEH1</accession>
<dbReference type="EMBL" id="CP163432">
    <property type="protein sequence ID" value="XDQ15843.1"/>
    <property type="molecule type" value="Genomic_DNA"/>
</dbReference>
<name>A0AB39NEH1_9ACTN</name>
<evidence type="ECO:0000313" key="2">
    <source>
        <dbReference type="EMBL" id="XDQ15843.1"/>
    </source>
</evidence>
<protein>
    <submittedName>
        <fullName evidence="2">Uncharacterized protein</fullName>
    </submittedName>
</protein>
<proteinExistence type="predicted"/>
<dbReference type="AlphaFoldDB" id="A0AB39NEH1"/>
<evidence type="ECO:0000256" key="1">
    <source>
        <dbReference type="SAM" id="MobiDB-lite"/>
    </source>
</evidence>
<reference evidence="2" key="1">
    <citation type="submission" date="2024-07" db="EMBL/GenBank/DDBJ databases">
        <authorList>
            <person name="Yu S.T."/>
        </authorList>
    </citation>
    <scope>NUCLEOTIDE SEQUENCE</scope>
    <source>
        <strain evidence="2">R11</strain>
    </source>
</reference>
<sequence length="117" mass="13146">MHTAVAAFAAEAVSAGEAEMRFRRIARPRQMPPDLQSGEGGSDKTANPCHGRSMDNMQRIYRRSEKNLIPRRPCPDCQTLIRGVWQEHPGFNADINPQGDVTWRCFGERCITGKEGF</sequence>
<organism evidence="2">
    <name type="scientific">Streptomyces sp. R11</name>
    <dbReference type="NCBI Taxonomy" id="3238625"/>
    <lineage>
        <taxon>Bacteria</taxon>
        <taxon>Bacillati</taxon>
        <taxon>Actinomycetota</taxon>
        <taxon>Actinomycetes</taxon>
        <taxon>Kitasatosporales</taxon>
        <taxon>Streptomycetaceae</taxon>
        <taxon>Streptomyces</taxon>
    </lineage>
</organism>
<dbReference type="RefSeq" id="WP_369275770.1">
    <property type="nucleotide sequence ID" value="NZ_CP163432.1"/>
</dbReference>